<dbReference type="Pfam" id="PF02519">
    <property type="entry name" value="Auxin_inducible"/>
    <property type="match status" value="1"/>
</dbReference>
<gene>
    <name evidence="3" type="ORF">D0Y65_052612</name>
    <name evidence="2" type="ORF">glysoja_036083</name>
</gene>
<reference evidence="2" key="1">
    <citation type="submission" date="2014-07" db="EMBL/GenBank/DDBJ databases">
        <title>Identification of a novel salt tolerance gene in wild soybean by whole-genome sequencing.</title>
        <authorList>
            <person name="Lam H.-M."/>
            <person name="Qi X."/>
            <person name="Li M.-W."/>
            <person name="Liu X."/>
            <person name="Xie M."/>
            <person name="Ni M."/>
            <person name="Xu X."/>
        </authorList>
    </citation>
    <scope>NUCLEOTIDE SEQUENCE [LARGE SCALE GENOMIC DNA]</scope>
    <source>
        <tissue evidence="2">Root</tissue>
    </source>
</reference>
<protein>
    <submittedName>
        <fullName evidence="2">Auxin-induced protein 10A5</fullName>
    </submittedName>
    <submittedName>
        <fullName evidence="3">Auxin-responsive protein SAUR32</fullName>
    </submittedName>
</protein>
<dbReference type="EMBL" id="KN663793">
    <property type="protein sequence ID" value="KHN11386.1"/>
    <property type="molecule type" value="Genomic_DNA"/>
</dbReference>
<reference evidence="3 4" key="2">
    <citation type="submission" date="2018-09" db="EMBL/GenBank/DDBJ databases">
        <title>A high-quality reference genome of wild soybean provides a powerful tool to mine soybean genomes.</title>
        <authorList>
            <person name="Xie M."/>
            <person name="Chung C.Y.L."/>
            <person name="Li M.-W."/>
            <person name="Wong F.-L."/>
            <person name="Chan T.-F."/>
            <person name="Lam H.-M."/>
        </authorList>
    </citation>
    <scope>NUCLEOTIDE SEQUENCE [LARGE SCALE GENOMIC DNA]</scope>
    <source>
        <strain evidence="4">cv. W05</strain>
        <tissue evidence="3">Hypocotyl of etiolated seedlings</tissue>
    </source>
</reference>
<evidence type="ECO:0000313" key="4">
    <source>
        <dbReference type="Proteomes" id="UP000289340"/>
    </source>
</evidence>
<evidence type="ECO:0000313" key="3">
    <source>
        <dbReference type="EMBL" id="RZB49778.1"/>
    </source>
</evidence>
<keyword evidence="4" id="KW-1185">Reference proteome</keyword>
<organism evidence="2">
    <name type="scientific">Glycine soja</name>
    <name type="common">Wild soybean</name>
    <dbReference type="NCBI Taxonomy" id="3848"/>
    <lineage>
        <taxon>Eukaryota</taxon>
        <taxon>Viridiplantae</taxon>
        <taxon>Streptophyta</taxon>
        <taxon>Embryophyta</taxon>
        <taxon>Tracheophyta</taxon>
        <taxon>Spermatophyta</taxon>
        <taxon>Magnoliopsida</taxon>
        <taxon>eudicotyledons</taxon>
        <taxon>Gunneridae</taxon>
        <taxon>Pentapetalae</taxon>
        <taxon>rosids</taxon>
        <taxon>fabids</taxon>
        <taxon>Fabales</taxon>
        <taxon>Fabaceae</taxon>
        <taxon>Papilionoideae</taxon>
        <taxon>50 kb inversion clade</taxon>
        <taxon>NPAAA clade</taxon>
        <taxon>indigoferoid/millettioid clade</taxon>
        <taxon>Phaseoleae</taxon>
        <taxon>Glycine</taxon>
        <taxon>Glycine subgen. Soja</taxon>
    </lineage>
</organism>
<proteinExistence type="inferred from homology"/>
<dbReference type="PANTHER" id="PTHR31374">
    <property type="entry name" value="AUXIN-INDUCED PROTEIN-LIKE-RELATED"/>
    <property type="match status" value="1"/>
</dbReference>
<name>A0A0B2PPS0_GLYSO</name>
<dbReference type="Proteomes" id="UP000053555">
    <property type="component" value="Unassembled WGS sequence"/>
</dbReference>
<dbReference type="Gramene" id="XM_028361264.1">
    <property type="protein sequence ID" value="XP_028217065.1"/>
    <property type="gene ID" value="LOC114399139"/>
</dbReference>
<dbReference type="PANTHER" id="PTHR31374:SF29">
    <property type="entry name" value="SAUR-LIKE AUXIN-RESPONSIVE PROTEIN FAMILY"/>
    <property type="match status" value="1"/>
</dbReference>
<comment type="similarity">
    <text evidence="1">Belongs to the ARG7 family.</text>
</comment>
<dbReference type="InterPro" id="IPR003676">
    <property type="entry name" value="SAUR_fam"/>
</dbReference>
<dbReference type="GO" id="GO:0009733">
    <property type="term" value="P:response to auxin"/>
    <property type="evidence" value="ECO:0007669"/>
    <property type="project" value="InterPro"/>
</dbReference>
<dbReference type="EMBL" id="QZWG01000019">
    <property type="protein sequence ID" value="RZB49778.1"/>
    <property type="molecule type" value="Genomic_DNA"/>
</dbReference>
<dbReference type="Proteomes" id="UP000289340">
    <property type="component" value="Chromosome 19"/>
</dbReference>
<evidence type="ECO:0000313" key="2">
    <source>
        <dbReference type="EMBL" id="KHN11386.1"/>
    </source>
</evidence>
<dbReference type="AlphaFoldDB" id="A0A0B2PPS0"/>
<evidence type="ECO:0000256" key="1">
    <source>
        <dbReference type="ARBA" id="ARBA00006974"/>
    </source>
</evidence>
<accession>A0A0B2PPS0</accession>
<sequence length="115" mass="13197">MLGLNFKQVPQTYDEGQHEGRQAVSKEDIQIRKGCLKIKVGQGEEQQKVTVPVNYLKHPLFVQLLKEAEEEYGFSQKGTITIPCQVAEFKNVQHLIHTERSLHHHHHLVATCFKA</sequence>